<evidence type="ECO:0000313" key="4">
    <source>
        <dbReference type="EMBL" id="JAC07151.1"/>
    </source>
</evidence>
<dbReference type="EMBL" id="GAPW01006447">
    <property type="protein sequence ID" value="JAC07151.1"/>
    <property type="molecule type" value="mRNA"/>
</dbReference>
<evidence type="ECO:0000256" key="3">
    <source>
        <dbReference type="SAM" id="Phobius"/>
    </source>
</evidence>
<dbReference type="EMBL" id="GAPW01006460">
    <property type="protein sequence ID" value="JAC07138.1"/>
    <property type="molecule type" value="mRNA"/>
</dbReference>
<dbReference type="VEuPathDB" id="VectorBase:AALFPA_056794"/>
<evidence type="ECO:0000256" key="1">
    <source>
        <dbReference type="ARBA" id="ARBA00017902"/>
    </source>
</evidence>
<dbReference type="EnsemblMetazoa" id="AALFPA23_023266.R34607">
    <property type="protein sequence ID" value="AALFPA23_023266.P34607"/>
    <property type="gene ID" value="AALFPA23_023266"/>
</dbReference>
<keyword evidence="3" id="KW-1133">Transmembrane helix</keyword>
<feature type="transmembrane region" description="Helical" evidence="3">
    <location>
        <begin position="51"/>
        <end position="68"/>
    </location>
</feature>
<dbReference type="OrthoDB" id="10054061at2759"/>
<dbReference type="EMBL" id="GAPW01006461">
    <property type="protein sequence ID" value="JAC07137.1"/>
    <property type="molecule type" value="mRNA"/>
</dbReference>
<dbReference type="PANTHER" id="PTHR31019:SF1">
    <property type="entry name" value="SMALL INTEGRAL MEMBRANE PROTEIN 14"/>
    <property type="match status" value="1"/>
</dbReference>
<proteinExistence type="evidence at transcript level"/>
<keyword evidence="3" id="KW-0812">Transmembrane</keyword>
<dbReference type="InterPro" id="IPR020309">
    <property type="entry name" value="Smim-14"/>
</dbReference>
<sequence>MSDEFDGCECIWSHELAMRRLLSILRNGQSYCTDNECIDLPNAPNQGASDNFFMLMLFMIFAVILYAMRPASLRRRNDLNKALPPSNGGPSNDGAPPAVN</sequence>
<evidence type="ECO:0000256" key="2">
    <source>
        <dbReference type="SAM" id="MobiDB-lite"/>
    </source>
</evidence>
<evidence type="ECO:0000313" key="5">
    <source>
        <dbReference type="EnsemblMetazoa" id="AALFPA23_023266.P34607"/>
    </source>
</evidence>
<reference evidence="4" key="1">
    <citation type="journal article" date="2014" name="PLoS Negl. Trop. Dis.">
        <title>Identification and characterization of seminal fluid proteins in the Asian tiger mosquito, Aedes albopictus.</title>
        <authorList>
            <person name="Boes K.E."/>
            <person name="Ribeiro J.M."/>
            <person name="Wong A."/>
            <person name="Harrington L.C."/>
            <person name="Wolfner M.F."/>
            <person name="Sirot L.K."/>
        </authorList>
    </citation>
    <scope>NUCLEOTIDE SEQUENCE</scope>
    <source>
        <tissue evidence="4">Reproductive organs</tissue>
    </source>
</reference>
<dbReference type="STRING" id="7160.A0A023EE91"/>
<keyword evidence="3" id="KW-0472">Membrane</keyword>
<dbReference type="VEuPathDB" id="VectorBase:AALF004828"/>
<protein>
    <recommendedName>
        <fullName evidence="1">Small integral membrane protein 14</fullName>
    </recommendedName>
</protein>
<dbReference type="AlphaFoldDB" id="A0A023EE91"/>
<dbReference type="OMA" id="ACTDTEC"/>
<dbReference type="Proteomes" id="UP000069940">
    <property type="component" value="Unassembled WGS sequence"/>
</dbReference>
<organism evidence="4">
    <name type="scientific">Aedes albopictus</name>
    <name type="common">Asian tiger mosquito</name>
    <name type="synonym">Stegomyia albopicta</name>
    <dbReference type="NCBI Taxonomy" id="7160"/>
    <lineage>
        <taxon>Eukaryota</taxon>
        <taxon>Metazoa</taxon>
        <taxon>Ecdysozoa</taxon>
        <taxon>Arthropoda</taxon>
        <taxon>Hexapoda</taxon>
        <taxon>Insecta</taxon>
        <taxon>Pterygota</taxon>
        <taxon>Neoptera</taxon>
        <taxon>Endopterygota</taxon>
        <taxon>Diptera</taxon>
        <taxon>Nematocera</taxon>
        <taxon>Culicoidea</taxon>
        <taxon>Culicidae</taxon>
        <taxon>Culicinae</taxon>
        <taxon>Aedini</taxon>
        <taxon>Aedes</taxon>
        <taxon>Stegomyia</taxon>
    </lineage>
</organism>
<dbReference type="GO" id="GO:0005783">
    <property type="term" value="C:endoplasmic reticulum"/>
    <property type="evidence" value="ECO:0007669"/>
    <property type="project" value="TreeGrafter"/>
</dbReference>
<name>A0A023EE91_AEDAL</name>
<gene>
    <name evidence="5" type="primary">109399247</name>
</gene>
<dbReference type="EMBL" id="GAPW01006459">
    <property type="protein sequence ID" value="JAC07139.1"/>
    <property type="molecule type" value="mRNA"/>
</dbReference>
<dbReference type="EnsemblMetazoa" id="AALFPA23_023266.R34608">
    <property type="protein sequence ID" value="AALFPA23_023266.P34608"/>
    <property type="gene ID" value="AALFPA23_023266"/>
</dbReference>
<keyword evidence="6" id="KW-1185">Reference proteome</keyword>
<dbReference type="Pfam" id="PF11027">
    <property type="entry name" value="DUF2615"/>
    <property type="match status" value="1"/>
</dbReference>
<reference evidence="6" key="2">
    <citation type="journal article" date="2015" name="Proc. Natl. Acad. Sci. U.S.A.">
        <title>Genome sequence of the Asian Tiger mosquito, Aedes albopictus, reveals insights into its biology, genetics, and evolution.</title>
        <authorList>
            <person name="Chen X.G."/>
            <person name="Jiang X."/>
            <person name="Gu J."/>
            <person name="Xu M."/>
            <person name="Wu Y."/>
            <person name="Deng Y."/>
            <person name="Zhang C."/>
            <person name="Bonizzoni M."/>
            <person name="Dermauw W."/>
            <person name="Vontas J."/>
            <person name="Armbruster P."/>
            <person name="Huang X."/>
            <person name="Yang Y."/>
            <person name="Zhang H."/>
            <person name="He W."/>
            <person name="Peng H."/>
            <person name="Liu Y."/>
            <person name="Wu K."/>
            <person name="Chen J."/>
            <person name="Lirakis M."/>
            <person name="Topalis P."/>
            <person name="Van Leeuwen T."/>
            <person name="Hall A.B."/>
            <person name="Jiang X."/>
            <person name="Thorpe C."/>
            <person name="Mueller R.L."/>
            <person name="Sun C."/>
            <person name="Waterhouse R.M."/>
            <person name="Yan G."/>
            <person name="Tu Z.J."/>
            <person name="Fang X."/>
            <person name="James A.A."/>
        </authorList>
    </citation>
    <scope>NUCLEOTIDE SEQUENCE [LARGE SCALE GENOMIC DNA]</scope>
    <source>
        <strain evidence="6">Foshan</strain>
    </source>
</reference>
<accession>A0A023EE91</accession>
<evidence type="ECO:0000313" key="6">
    <source>
        <dbReference type="Proteomes" id="UP000069940"/>
    </source>
</evidence>
<reference evidence="5" key="3">
    <citation type="submission" date="2025-05" db="UniProtKB">
        <authorList>
            <consortium name="EnsemblMetazoa"/>
        </authorList>
    </citation>
    <scope>IDENTIFICATION</scope>
    <source>
        <strain evidence="5">Foshan</strain>
    </source>
</reference>
<dbReference type="PANTHER" id="PTHR31019">
    <property type="entry name" value="SMALL INTEGRAL MEMBRANE PROTEIN 14"/>
    <property type="match status" value="1"/>
</dbReference>
<feature type="region of interest" description="Disordered" evidence="2">
    <location>
        <begin position="78"/>
        <end position="100"/>
    </location>
</feature>
<dbReference type="VEuPathDB" id="VectorBase:AALC636_006691"/>
<dbReference type="KEGG" id="aalb:109399247"/>